<dbReference type="AlphaFoldDB" id="A0A127B979"/>
<dbReference type="RefSeq" id="WP_068321814.1">
    <property type="nucleotide sequence ID" value="NZ_CP010835.1"/>
</dbReference>
<dbReference type="InterPro" id="IPR038475">
    <property type="entry name" value="RecG_C_sf"/>
</dbReference>
<evidence type="ECO:0000313" key="3">
    <source>
        <dbReference type="Proteomes" id="UP000070587"/>
    </source>
</evidence>
<dbReference type="KEGG" id="pyc:TQ32_05010"/>
<organism evidence="2 3">
    <name type="scientific">Pyrococcus kukulkanii</name>
    <dbReference type="NCBI Taxonomy" id="1609559"/>
    <lineage>
        <taxon>Archaea</taxon>
        <taxon>Methanobacteriati</taxon>
        <taxon>Methanobacteriota</taxon>
        <taxon>Thermococci</taxon>
        <taxon>Thermococcales</taxon>
        <taxon>Thermococcaceae</taxon>
        <taxon>Pyrococcus</taxon>
    </lineage>
</organism>
<dbReference type="Pfam" id="PF13749">
    <property type="entry name" value="HATPase_c_4"/>
    <property type="match status" value="1"/>
</dbReference>
<sequence length="430" mass="48618">MDINKLLEVIREGENERIEFKKTATPDIAREICAMANAEGGYILIGVTDEGKIAGCNVKKAKETITSALQNVTPPLKVKMHVVNLEGRGILVVEVPKSSVLCSIGGVAYIRVGTGIRPLSIQEIVMLSSELGTITWDEFPVAEISEIKEEYVEWFFNSIKRARGREIHRENWNRYLRSVRAIKGNKLTNAGVLFFTDVKEFIPYAGGRIIKVAEGEPVWSREFEGPIWKVIDEMYNELMSQFKVIEVIVGTRRVKIPEYPPRAIREAIVNAFAHRNYAIPSDVKIFIHSDKLIVRNPGGLMPGVDLEDPEHVPRNPNLCTLLYDTGYIEKYGYGLKLIREECKKHGLVEVEFKSSANKFEVIFRKKGQELLDDIDKRILEFLTIPRRTGEISEYVGLSKPAVLKRLERLEALGLVRAVGRGAHRKYVAGE</sequence>
<dbReference type="PATRIC" id="fig|1609559.3.peg.1041"/>
<feature type="domain" description="Schlafen AlbA-2" evidence="1">
    <location>
        <begin position="14"/>
        <end position="119"/>
    </location>
</feature>
<proteinExistence type="predicted"/>
<dbReference type="SUPFAM" id="SSF46785">
    <property type="entry name" value="Winged helix' DNA-binding domain"/>
    <property type="match status" value="1"/>
</dbReference>
<dbReference type="Proteomes" id="UP000070587">
    <property type="component" value="Chromosome"/>
</dbReference>
<evidence type="ECO:0000259" key="1">
    <source>
        <dbReference type="Pfam" id="PF04326"/>
    </source>
</evidence>
<dbReference type="STRING" id="1609559.TQ32_05010"/>
<dbReference type="GeneID" id="28491171"/>
<dbReference type="InterPro" id="IPR007421">
    <property type="entry name" value="Schlafen_AlbA_2_dom"/>
</dbReference>
<reference evidence="2 3" key="2">
    <citation type="journal article" date="2016" name="Int. J. Syst. Evol. Microbiol.">
        <title>Pyrococcus kukulkanii sp. nov., a hyperthermophilic, piezophilic archaeon isolated from a deep-sea hydrothermal vent.</title>
        <authorList>
            <person name="Callac N."/>
            <person name="Oger P."/>
            <person name="Lesongeur F."/>
            <person name="Rattray J.E."/>
            <person name="Vannier P."/>
            <person name="Michoud G."/>
            <person name="Beauverger M."/>
            <person name="Gayet N."/>
            <person name="Rouxel O."/>
            <person name="Jebbar M."/>
            <person name="Godfroy A."/>
        </authorList>
    </citation>
    <scope>NUCLEOTIDE SEQUENCE [LARGE SCALE GENOMIC DNA]</scope>
    <source>
        <strain evidence="2 3">NCB100</strain>
    </source>
</reference>
<evidence type="ECO:0000313" key="2">
    <source>
        <dbReference type="EMBL" id="AMM53911.1"/>
    </source>
</evidence>
<reference evidence="3" key="1">
    <citation type="submission" date="2015-02" db="EMBL/GenBank/DDBJ databases">
        <title>Pyrococcus kukulkanii sp. nov., a novel hyperthermophilic archaeon isolated from a deep-sea hydrothermal vent at the Guaymas Basin.</title>
        <authorList>
            <person name="Oger P.M."/>
            <person name="Callac N."/>
            <person name="Jebbar M."/>
            <person name="Godfroy A."/>
        </authorList>
    </citation>
    <scope>NUCLEOTIDE SEQUENCE [LARGE SCALE GENOMIC DNA]</scope>
    <source>
        <strain evidence="3">NCB100</strain>
    </source>
</reference>
<dbReference type="EMBL" id="CP010835">
    <property type="protein sequence ID" value="AMM53911.1"/>
    <property type="molecule type" value="Genomic_DNA"/>
</dbReference>
<dbReference type="Gene3D" id="3.30.565.60">
    <property type="match status" value="1"/>
</dbReference>
<dbReference type="PANTHER" id="PTHR30595:SF6">
    <property type="entry name" value="SCHLAFEN ALBA-2 DOMAIN-CONTAINING PROTEIN"/>
    <property type="match status" value="1"/>
</dbReference>
<dbReference type="InterPro" id="IPR011991">
    <property type="entry name" value="ArsR-like_HTH"/>
</dbReference>
<dbReference type="CDD" id="cd00090">
    <property type="entry name" value="HTH_ARSR"/>
    <property type="match status" value="1"/>
</dbReference>
<dbReference type="PANTHER" id="PTHR30595">
    <property type="entry name" value="GLPR-RELATED TRANSCRIPTIONAL REPRESSOR"/>
    <property type="match status" value="1"/>
</dbReference>
<dbReference type="InterPro" id="IPR036388">
    <property type="entry name" value="WH-like_DNA-bd_sf"/>
</dbReference>
<dbReference type="Gene3D" id="1.10.10.10">
    <property type="entry name" value="Winged helix-like DNA-binding domain superfamily/Winged helix DNA-binding domain"/>
    <property type="match status" value="1"/>
</dbReference>
<dbReference type="OrthoDB" id="114576at2157"/>
<dbReference type="InterPro" id="IPR036390">
    <property type="entry name" value="WH_DNA-bd_sf"/>
</dbReference>
<accession>A0A127B979</accession>
<name>A0A127B979_9EURY</name>
<protein>
    <submittedName>
        <fullName evidence="2">Transcriptional regulator</fullName>
    </submittedName>
</protein>
<gene>
    <name evidence="2" type="ORF">TQ32_05010</name>
</gene>
<dbReference type="Gene3D" id="3.30.950.30">
    <property type="entry name" value="Schlafen, AAA domain"/>
    <property type="match status" value="1"/>
</dbReference>
<dbReference type="Pfam" id="PF04326">
    <property type="entry name" value="SLFN_AlbA_2"/>
    <property type="match status" value="1"/>
</dbReference>
<dbReference type="InterPro" id="IPR038461">
    <property type="entry name" value="Schlafen_AlbA_2_dom_sf"/>
</dbReference>